<accession>A0A1G1W367</accession>
<dbReference type="AlphaFoldDB" id="A0A1G1W367"/>
<reference evidence="1 2" key="1">
    <citation type="journal article" date="2016" name="Nat. Commun.">
        <title>Thousands of microbial genomes shed light on interconnected biogeochemical processes in an aquifer system.</title>
        <authorList>
            <person name="Anantharaman K."/>
            <person name="Brown C.T."/>
            <person name="Hug L.A."/>
            <person name="Sharon I."/>
            <person name="Castelle C.J."/>
            <person name="Probst A.J."/>
            <person name="Thomas B.C."/>
            <person name="Singh A."/>
            <person name="Wilkins M.J."/>
            <person name="Karaoz U."/>
            <person name="Brodie E.L."/>
            <person name="Williams K.H."/>
            <person name="Hubbard S.S."/>
            <person name="Banfield J.F."/>
        </authorList>
    </citation>
    <scope>NUCLEOTIDE SEQUENCE [LARGE SCALE GENOMIC DNA]</scope>
</reference>
<organism evidence="1 2">
    <name type="scientific">Candidatus Woykebacteria bacterium GWA1_44_8</name>
    <dbReference type="NCBI Taxonomy" id="1802591"/>
    <lineage>
        <taxon>Bacteria</taxon>
        <taxon>Candidatus Woykeibacteriota</taxon>
    </lineage>
</organism>
<gene>
    <name evidence="1" type="ORF">A2113_02510</name>
</gene>
<dbReference type="Proteomes" id="UP000176299">
    <property type="component" value="Unassembled WGS sequence"/>
</dbReference>
<proteinExistence type="predicted"/>
<protein>
    <submittedName>
        <fullName evidence="1">Uncharacterized protein</fullName>
    </submittedName>
</protein>
<evidence type="ECO:0000313" key="1">
    <source>
        <dbReference type="EMBL" id="OGY22061.1"/>
    </source>
</evidence>
<name>A0A1G1W367_9BACT</name>
<dbReference type="EMBL" id="MHCN01000009">
    <property type="protein sequence ID" value="OGY22061.1"/>
    <property type="molecule type" value="Genomic_DNA"/>
</dbReference>
<comment type="caution">
    <text evidence="1">The sequence shown here is derived from an EMBL/GenBank/DDBJ whole genome shotgun (WGS) entry which is preliminary data.</text>
</comment>
<evidence type="ECO:0000313" key="2">
    <source>
        <dbReference type="Proteomes" id="UP000176299"/>
    </source>
</evidence>
<sequence length="75" mass="7770">MLKQMHDSVAGVGIAVEAFPAKEEIAGLIRAAADGDPVAIHRLTEALHWVPTGGNFNLLTPEGIDAARRALGLAG</sequence>